<keyword evidence="6" id="KW-0808">Transferase</keyword>
<keyword evidence="8" id="KW-0547">Nucleotide-binding</keyword>
<comment type="subcellular location">
    <subcellularLocation>
        <location evidence="2">Cell membrane</location>
        <topology evidence="2">Multi-pass membrane protein</topology>
    </subcellularLocation>
</comment>
<feature type="transmembrane region" description="Helical" evidence="14">
    <location>
        <begin position="179"/>
        <end position="205"/>
    </location>
</feature>
<dbReference type="EMBL" id="NILC01000001">
    <property type="protein sequence ID" value="TWL34099.1"/>
    <property type="molecule type" value="Genomic_DNA"/>
</dbReference>
<dbReference type="PANTHER" id="PTHR34220">
    <property type="entry name" value="SENSOR HISTIDINE KINASE YPDA"/>
    <property type="match status" value="1"/>
</dbReference>
<evidence type="ECO:0000256" key="14">
    <source>
        <dbReference type="SAM" id="Phobius"/>
    </source>
</evidence>
<evidence type="ECO:0000256" key="5">
    <source>
        <dbReference type="ARBA" id="ARBA00022553"/>
    </source>
</evidence>
<evidence type="ECO:0000256" key="8">
    <source>
        <dbReference type="ARBA" id="ARBA00022741"/>
    </source>
</evidence>
<keyword evidence="11 14" id="KW-1133">Transmembrane helix</keyword>
<evidence type="ECO:0000256" key="10">
    <source>
        <dbReference type="ARBA" id="ARBA00022840"/>
    </source>
</evidence>
<dbReference type="Proteomes" id="UP000435910">
    <property type="component" value="Unassembled WGS sequence"/>
</dbReference>
<dbReference type="Gene3D" id="3.30.450.40">
    <property type="match status" value="1"/>
</dbReference>
<dbReference type="Pfam" id="PF07694">
    <property type="entry name" value="5TM-5TMR_LYT"/>
    <property type="match status" value="1"/>
</dbReference>
<dbReference type="PANTHER" id="PTHR34220:SF7">
    <property type="entry name" value="SENSOR HISTIDINE KINASE YPDA"/>
    <property type="match status" value="1"/>
</dbReference>
<feature type="transmembrane region" description="Helical" evidence="14">
    <location>
        <begin position="12"/>
        <end position="28"/>
    </location>
</feature>
<evidence type="ECO:0000313" key="17">
    <source>
        <dbReference type="EMBL" id="TWL34099.1"/>
    </source>
</evidence>
<dbReference type="SMART" id="SM00065">
    <property type="entry name" value="GAF"/>
    <property type="match status" value="1"/>
</dbReference>
<evidence type="ECO:0000259" key="15">
    <source>
        <dbReference type="PROSITE" id="PS50109"/>
    </source>
</evidence>
<comment type="catalytic activity">
    <reaction evidence="1">
        <text>ATP + protein L-histidine = ADP + protein N-phospho-L-histidine.</text>
        <dbReference type="EC" id="2.7.13.3"/>
    </reaction>
</comment>
<evidence type="ECO:0000256" key="7">
    <source>
        <dbReference type="ARBA" id="ARBA00022692"/>
    </source>
</evidence>
<feature type="transmembrane region" description="Helical" evidence="14">
    <location>
        <begin position="40"/>
        <end position="60"/>
    </location>
</feature>
<gene>
    <name evidence="17" type="ORF">CHCC16736_1879</name>
    <name evidence="16" type="ORF">I6G80_10190</name>
</gene>
<dbReference type="SUPFAM" id="SSF55781">
    <property type="entry name" value="GAF domain-like"/>
    <property type="match status" value="1"/>
</dbReference>
<dbReference type="PROSITE" id="PS50109">
    <property type="entry name" value="HIS_KIN"/>
    <property type="match status" value="1"/>
</dbReference>
<organism evidence="17 18">
    <name type="scientific">Bacillus licheniformis</name>
    <dbReference type="NCBI Taxonomy" id="1402"/>
    <lineage>
        <taxon>Bacteria</taxon>
        <taxon>Bacillati</taxon>
        <taxon>Bacillota</taxon>
        <taxon>Bacilli</taxon>
        <taxon>Bacillales</taxon>
        <taxon>Bacillaceae</taxon>
        <taxon>Bacillus</taxon>
    </lineage>
</organism>
<dbReference type="InterPro" id="IPR011620">
    <property type="entry name" value="Sig_transdc_His_kinase_LytS_TM"/>
</dbReference>
<evidence type="ECO:0000313" key="16">
    <source>
        <dbReference type="EMBL" id="QPR74590.1"/>
    </source>
</evidence>
<dbReference type="SMART" id="SM00387">
    <property type="entry name" value="HATPase_c"/>
    <property type="match status" value="1"/>
</dbReference>
<keyword evidence="13 14" id="KW-0472">Membrane</keyword>
<dbReference type="RefSeq" id="WP_003184277.1">
    <property type="nucleotide sequence ID" value="NZ_BOQU01000004.1"/>
</dbReference>
<evidence type="ECO:0000256" key="12">
    <source>
        <dbReference type="ARBA" id="ARBA00023012"/>
    </source>
</evidence>
<dbReference type="InterPro" id="IPR029016">
    <property type="entry name" value="GAF-like_dom_sf"/>
</dbReference>
<dbReference type="EMBL" id="CP065647">
    <property type="protein sequence ID" value="QPR74590.1"/>
    <property type="molecule type" value="Genomic_DNA"/>
</dbReference>
<evidence type="ECO:0000256" key="9">
    <source>
        <dbReference type="ARBA" id="ARBA00022777"/>
    </source>
</evidence>
<dbReference type="InterPro" id="IPR050640">
    <property type="entry name" value="Bact_2-comp_sensor_kinase"/>
</dbReference>
<dbReference type="InterPro" id="IPR003018">
    <property type="entry name" value="GAF"/>
</dbReference>
<accession>A0A5Q3BSC0</accession>
<dbReference type="InterPro" id="IPR036890">
    <property type="entry name" value="HATPase_C_sf"/>
</dbReference>
<keyword evidence="7 14" id="KW-0812">Transmembrane</keyword>
<keyword evidence="5" id="KW-0597">Phosphoprotein</keyword>
<name>A0A5Q3BSC0_BACLI</name>
<dbReference type="SUPFAM" id="SSF55874">
    <property type="entry name" value="ATPase domain of HSP90 chaperone/DNA topoisomerase II/histidine kinase"/>
    <property type="match status" value="1"/>
</dbReference>
<dbReference type="Proteomes" id="UP000595038">
    <property type="component" value="Chromosome"/>
</dbReference>
<dbReference type="EC" id="2.7.13.3" evidence="3"/>
<dbReference type="Gene3D" id="3.30.565.10">
    <property type="entry name" value="Histidine kinase-like ATPase, C-terminal domain"/>
    <property type="match status" value="1"/>
</dbReference>
<reference evidence="17 18" key="1">
    <citation type="submission" date="2019-06" db="EMBL/GenBank/DDBJ databases">
        <title>Genome sequence analysis of &gt;100 Bacillus licheniformis strains suggests intrinsic resistance to this species.</title>
        <authorList>
            <person name="Wels M."/>
            <person name="Siezen R.J."/>
            <person name="Johansen E."/>
            <person name="Stuer-Lauridsen B."/>
            <person name="Bjerre K."/>
            <person name="Nielsen B.K.K."/>
        </authorList>
    </citation>
    <scope>NUCLEOTIDE SEQUENCE [LARGE SCALE GENOMIC DNA]</scope>
    <source>
        <strain evidence="17 18">BAC-16736</strain>
    </source>
</reference>
<dbReference type="GO" id="GO:0005524">
    <property type="term" value="F:ATP binding"/>
    <property type="evidence" value="ECO:0007669"/>
    <property type="project" value="UniProtKB-KW"/>
</dbReference>
<evidence type="ECO:0000256" key="2">
    <source>
        <dbReference type="ARBA" id="ARBA00004651"/>
    </source>
</evidence>
<dbReference type="InterPro" id="IPR003594">
    <property type="entry name" value="HATPase_dom"/>
</dbReference>
<evidence type="ECO:0000256" key="11">
    <source>
        <dbReference type="ARBA" id="ARBA00022989"/>
    </source>
</evidence>
<evidence type="ECO:0000313" key="18">
    <source>
        <dbReference type="Proteomes" id="UP000435910"/>
    </source>
</evidence>
<keyword evidence="10" id="KW-0067">ATP-binding</keyword>
<dbReference type="InterPro" id="IPR005467">
    <property type="entry name" value="His_kinase_dom"/>
</dbReference>
<evidence type="ECO:0000256" key="4">
    <source>
        <dbReference type="ARBA" id="ARBA00022475"/>
    </source>
</evidence>
<dbReference type="Pfam" id="PF01590">
    <property type="entry name" value="GAF"/>
    <property type="match status" value="1"/>
</dbReference>
<dbReference type="Gene3D" id="1.10.1760.20">
    <property type="match status" value="1"/>
</dbReference>
<sequence>MVQLMIMMLERVGIIVILGFMLAHMKVFRQHLQHPEGYKGKGVLIFIFSLFSIISNYTGIEIREREILNNDWIFAIDPSSSIANTRILGVEIGGLIGGPFVGAGVGLLSGIHRFSLGGTTALSCAVSSLLAGVIAGYIGSFFRNRHQMVTPRVAALAGICMEGLQMLMILVLAKPQAEALALVQMIGIPMTIVNGTGSFIFLSIIQSIIRKEEQARAVQTHKVFSIADQTLPFFRRGLNEDSCKSAALIIHRMTGTDAVSITDRENILAHVGDGADHHIPSKNLITGLSKKVIQTGKVMKVKSRDEIECAHRSCPLQAAIVLPLFSNRETIGTLKLYFKHPSGLNRVTEELAEGLAMLFSTQLELGEAELQSKLLKDAEIKALQAQVNPHFLFNAIHTISALCRTDPEKTRKLLLQLSVYFRSNLQGARQLMIPLSKELNHLEAYLSLEQARFPGKYHIDFHIEDGLENMEIPPFILQLLVENALRHAFPRKQKVCTVKVCAVRERDGVLMKVSDNGRGINPEMLGQLGQAPAPSKEGNGTALYNVNQRLTGLFGHQAALQIASELDKGTEISFKIPFQTEREGNRDAQGINRG</sequence>
<evidence type="ECO:0000256" key="6">
    <source>
        <dbReference type="ARBA" id="ARBA00022679"/>
    </source>
</evidence>
<keyword evidence="12" id="KW-0902">Two-component regulatory system</keyword>
<evidence type="ECO:0000313" key="19">
    <source>
        <dbReference type="Proteomes" id="UP000595038"/>
    </source>
</evidence>
<evidence type="ECO:0000256" key="1">
    <source>
        <dbReference type="ARBA" id="ARBA00000085"/>
    </source>
</evidence>
<dbReference type="GO" id="GO:0071555">
    <property type="term" value="P:cell wall organization"/>
    <property type="evidence" value="ECO:0007669"/>
    <property type="project" value="InterPro"/>
</dbReference>
<evidence type="ECO:0000256" key="3">
    <source>
        <dbReference type="ARBA" id="ARBA00012438"/>
    </source>
</evidence>
<keyword evidence="4" id="KW-1003">Cell membrane</keyword>
<feature type="transmembrane region" description="Helical" evidence="14">
    <location>
        <begin position="154"/>
        <end position="173"/>
    </location>
</feature>
<dbReference type="Pfam" id="PF02518">
    <property type="entry name" value="HATPase_c"/>
    <property type="match status" value="1"/>
</dbReference>
<evidence type="ECO:0000256" key="13">
    <source>
        <dbReference type="ARBA" id="ARBA00023136"/>
    </source>
</evidence>
<dbReference type="GO" id="GO:0005886">
    <property type="term" value="C:plasma membrane"/>
    <property type="evidence" value="ECO:0007669"/>
    <property type="project" value="UniProtKB-SubCell"/>
</dbReference>
<dbReference type="InterPro" id="IPR010559">
    <property type="entry name" value="Sig_transdc_His_kin_internal"/>
</dbReference>
<keyword evidence="9 17" id="KW-0418">Kinase</keyword>
<dbReference type="AlphaFoldDB" id="A0A5Q3BSC0"/>
<reference evidence="16 19" key="2">
    <citation type="submission" date="2020-12" db="EMBL/GenBank/DDBJ databases">
        <title>FDA dAtabase for Regulatory Grade micrObial Sequences (FDA-ARGOS): Supporting development and validation of Infectious Disease Dx tests.</title>
        <authorList>
            <person name="Nelson B."/>
            <person name="Plummer A."/>
            <person name="Tallon L."/>
            <person name="Sadzewicz L."/>
            <person name="Zhao X."/>
            <person name="Boylan J."/>
            <person name="Ott S."/>
            <person name="Bowen H."/>
            <person name="Vavikolanu K."/>
            <person name="Mehta A."/>
            <person name="Aluvathingal J."/>
            <person name="Nadendla S."/>
            <person name="Myers T."/>
            <person name="Yan Y."/>
            <person name="Sichtig H."/>
        </authorList>
    </citation>
    <scope>NUCLEOTIDE SEQUENCE [LARGE SCALE GENOMIC DNA]</scope>
    <source>
        <strain evidence="16 19">FDAARGOS_923</strain>
    </source>
</reference>
<feature type="transmembrane region" description="Helical" evidence="14">
    <location>
        <begin position="120"/>
        <end position="142"/>
    </location>
</feature>
<dbReference type="Pfam" id="PF06580">
    <property type="entry name" value="His_kinase"/>
    <property type="match status" value="1"/>
</dbReference>
<feature type="domain" description="Histidine kinase" evidence="15">
    <location>
        <begin position="476"/>
        <end position="580"/>
    </location>
</feature>
<feature type="transmembrane region" description="Helical" evidence="14">
    <location>
        <begin position="87"/>
        <end position="108"/>
    </location>
</feature>
<protein>
    <recommendedName>
        <fullName evidence="3">histidine kinase</fullName>
        <ecNumber evidence="3">2.7.13.3</ecNumber>
    </recommendedName>
</protein>
<dbReference type="GO" id="GO:0000155">
    <property type="term" value="F:phosphorelay sensor kinase activity"/>
    <property type="evidence" value="ECO:0007669"/>
    <property type="project" value="InterPro"/>
</dbReference>
<proteinExistence type="predicted"/>